<keyword evidence="3" id="KW-1185">Reference proteome</keyword>
<reference evidence="2" key="1">
    <citation type="journal article" date="2023" name="Int. J. Syst. Evol. Microbiol.">
        <title>Methylocystis iwaonis sp. nov., a type II methane-oxidizing bacterium from surface soil of a rice paddy field in Japan, and emended description of the genus Methylocystis (ex Whittenbury et al. 1970) Bowman et al. 1993.</title>
        <authorList>
            <person name="Kaise H."/>
            <person name="Sawadogo J.B."/>
            <person name="Alam M.S."/>
            <person name="Ueno C."/>
            <person name="Dianou D."/>
            <person name="Shinjo R."/>
            <person name="Asakawa S."/>
        </authorList>
    </citation>
    <scope>NUCLEOTIDE SEQUENCE</scope>
    <source>
        <strain evidence="2">LMG27198</strain>
    </source>
</reference>
<dbReference type="EMBL" id="BSEC01000001">
    <property type="protein sequence ID" value="GLI93704.1"/>
    <property type="molecule type" value="Genomic_DNA"/>
</dbReference>
<gene>
    <name evidence="2" type="ORF">LMG27198_26960</name>
</gene>
<comment type="caution">
    <text evidence="2">The sequence shown here is derived from an EMBL/GenBank/DDBJ whole genome shotgun (WGS) entry which is preliminary data.</text>
</comment>
<organism evidence="2 3">
    <name type="scientific">Methylocystis echinoides</name>
    <dbReference type="NCBI Taxonomy" id="29468"/>
    <lineage>
        <taxon>Bacteria</taxon>
        <taxon>Pseudomonadati</taxon>
        <taxon>Pseudomonadota</taxon>
        <taxon>Alphaproteobacteria</taxon>
        <taxon>Hyphomicrobiales</taxon>
        <taxon>Methylocystaceae</taxon>
        <taxon>Methylocystis</taxon>
    </lineage>
</organism>
<dbReference type="RefSeq" id="WP_281803676.1">
    <property type="nucleotide sequence ID" value="NZ_BSEC01000001.1"/>
</dbReference>
<dbReference type="AlphaFoldDB" id="A0A9W6GVC1"/>
<keyword evidence="1" id="KW-0812">Transmembrane</keyword>
<keyword evidence="1" id="KW-0472">Membrane</keyword>
<accession>A0A9W6GVC1</accession>
<evidence type="ECO:0000313" key="2">
    <source>
        <dbReference type="EMBL" id="GLI93704.1"/>
    </source>
</evidence>
<name>A0A9W6GVC1_9HYPH</name>
<evidence type="ECO:0000313" key="3">
    <source>
        <dbReference type="Proteomes" id="UP001144323"/>
    </source>
</evidence>
<protein>
    <submittedName>
        <fullName evidence="2">Uncharacterized protein</fullName>
    </submittedName>
</protein>
<keyword evidence="1" id="KW-1133">Transmembrane helix</keyword>
<feature type="transmembrane region" description="Helical" evidence="1">
    <location>
        <begin position="12"/>
        <end position="32"/>
    </location>
</feature>
<dbReference type="Proteomes" id="UP001144323">
    <property type="component" value="Unassembled WGS sequence"/>
</dbReference>
<evidence type="ECO:0000256" key="1">
    <source>
        <dbReference type="SAM" id="Phobius"/>
    </source>
</evidence>
<sequence>MSLPVDPSVRRARSAISLGAAVAIFGTVLFGYDAPESQAAGGFLEALFGLGRGYDSGYSAYSGYGAYRARISRAPRRFRLAHRARRHDIQARRHVVERRKAGERRFVASAPGPQKLTLAPAAIEIITPSRSPFVEVIGSAGQVAPTARATEPKAQPETCGKSCVAAPVTGLAARVASVPTPDLYADPTLRPGDTIVTPQGMRILRRGSRFPFKATDFVSLDEAGRAHLANRSALHEIERAMKTPLGRVPADL</sequence>
<proteinExistence type="predicted"/>